<evidence type="ECO:0000259" key="2">
    <source>
        <dbReference type="PROSITE" id="PS50268"/>
    </source>
</evidence>
<evidence type="ECO:0000256" key="1">
    <source>
        <dbReference type="ARBA" id="ARBA00022729"/>
    </source>
</evidence>
<accession>G8R2C3</accession>
<dbReference type="Pfam" id="PF24908">
    <property type="entry name" value="Ig_SIBA-E_2nd"/>
    <property type="match status" value="1"/>
</dbReference>
<dbReference type="eggNOG" id="COG3211">
    <property type="taxonomic scope" value="Bacteria"/>
</dbReference>
<protein>
    <recommendedName>
        <fullName evidence="2">Cadherin domain-containing protein</fullName>
    </recommendedName>
</protein>
<dbReference type="Gene3D" id="2.60.40.10">
    <property type="entry name" value="Immunoglobulins"/>
    <property type="match status" value="2"/>
</dbReference>
<dbReference type="AlphaFoldDB" id="G8R2C3"/>
<dbReference type="HOGENOM" id="CLU_285735_0_0_10"/>
<dbReference type="Gene3D" id="2.60.120.260">
    <property type="entry name" value="Galactose-binding domain-like"/>
    <property type="match status" value="2"/>
</dbReference>
<dbReference type="InterPro" id="IPR026444">
    <property type="entry name" value="Secre_tail"/>
</dbReference>
<dbReference type="InterPro" id="IPR056847">
    <property type="entry name" value="Ig_SibA-E_2nd"/>
</dbReference>
<dbReference type="PROSITE" id="PS50268">
    <property type="entry name" value="CADHERIN_2"/>
    <property type="match status" value="1"/>
</dbReference>
<dbReference type="Pfam" id="PF18962">
    <property type="entry name" value="Por_Secre_tail"/>
    <property type="match status" value="1"/>
</dbReference>
<sequence length="1083" mass="116041">MKTHYPSGVGLAPRWKLWRTASLILMIFFLFAGSASATHYRYGTISWKRVPGAAPGTCDIEVTVKQAWRTSFPWGTTPVLGGTVLTTSLTTTPMYGGPGGVGFLSIDLKVTSINPVDDWFFGEWKDTLTLPSDTAHYMLAYGGCCRISSLINNSDDDFRSESIVTPCKKGNDSPVSTQIPIVKLPKGVAVNSFMVAATDPNVDPVSYRLGTTAEASGVAFVSNPVGFSITSGGMASFSTVGKATGDLYNAFVYITDTAGASTMADFLIEIVDSSAAPIFDYAITPSPASCFEVKPGDTVKFTVKAFDPDAGDSVFISAVGLPAGAVLAPALPTPGGNPDSVVFTWYPSTADIGTTVISFTAEDTSGVSTSTSVCIVVSLKPIFAVPPTPPKGTHITVSCGDTIDFDVEAYDPDPADSVQVFKVEGKSMGGAKIPLYPGASFMPLPTPWANPTTGHFHWVVDSADWGMKHVFFTAKDGLGEVTEHEVPILVNTTPKFLSMPDTCLYVDSTYCYAIEVSDKDTAYGDSLVLFGFGLPGWMTFIDSGNGRGSLCGTPTAADLGLHAILLEADDVFHHDNGTALQAYVITVKSDSIIPPDTGCVAVEIHCPSDSTWELSTEKGPSDWGGDWFGATSLPHDSTYTLMAMVGQPYPWGGIPVLDSTEAIKADNNVSFYRKNITLTSTVDLNARIRMYMDDGAEVYVNGHLLVREENVEASNWSGVPHDVRYHSGGVTNGYAGNQMFDYAVGVSLDTIFVVGVNEVIVALRNLRGASNKGGFSMMLDVWADCPSIPPVAGTPVDSCVSDSSWMKSTEIGPAGGYPWEGVPSLPHDSTFTLPVEIGQPYPWFSILSVPGSYVIKAPSYTTFYRKEFILTDHVDVDARFRMYFDDNVELYINGYLMAIEDDIVGTTHFTGAYHDVLFTPGGASINGHMGGDMFDGVSAEDLDGVLITGTNVLTIALRNRKPADKGGFSFRMDVTKGGSTVLAKSGENTSRQSQPVAEDDHFPVQIYPNPTASSVMVAMPAIEMHAQGELILTDMNGKVLYTRDIALGEVSIMELDLSDYATGVYLLKVEAGEYRDVQRILKK</sequence>
<proteinExistence type="predicted"/>
<dbReference type="OrthoDB" id="976756at2"/>
<dbReference type="STRING" id="926562.Oweho_1934"/>
<dbReference type="InterPro" id="IPR008979">
    <property type="entry name" value="Galactose-bd-like_sf"/>
</dbReference>
<dbReference type="GO" id="GO:0005509">
    <property type="term" value="F:calcium ion binding"/>
    <property type="evidence" value="ECO:0007669"/>
    <property type="project" value="InterPro"/>
</dbReference>
<dbReference type="NCBIfam" id="TIGR04183">
    <property type="entry name" value="Por_Secre_tail"/>
    <property type="match status" value="1"/>
</dbReference>
<name>G8R2C3_OWEHD</name>
<organism evidence="3 4">
    <name type="scientific">Owenweeksia hongkongensis (strain DSM 17368 / CIP 108786 / JCM 12287 / NRRL B-23963 / UST20020801)</name>
    <dbReference type="NCBI Taxonomy" id="926562"/>
    <lineage>
        <taxon>Bacteria</taxon>
        <taxon>Pseudomonadati</taxon>
        <taxon>Bacteroidota</taxon>
        <taxon>Flavobacteriia</taxon>
        <taxon>Flavobacteriales</taxon>
        <taxon>Owenweeksiaceae</taxon>
        <taxon>Owenweeksia</taxon>
    </lineage>
</organism>
<evidence type="ECO:0000313" key="3">
    <source>
        <dbReference type="EMBL" id="AEV32913.1"/>
    </source>
</evidence>
<dbReference type="RefSeq" id="WP_014202267.1">
    <property type="nucleotide sequence ID" value="NC_016599.1"/>
</dbReference>
<dbReference type="Proteomes" id="UP000005631">
    <property type="component" value="Chromosome"/>
</dbReference>
<dbReference type="InterPro" id="IPR015919">
    <property type="entry name" value="Cadherin-like_sf"/>
</dbReference>
<dbReference type="GO" id="GO:0007156">
    <property type="term" value="P:homophilic cell adhesion via plasma membrane adhesion molecules"/>
    <property type="evidence" value="ECO:0007669"/>
    <property type="project" value="InterPro"/>
</dbReference>
<feature type="domain" description="Cadherin" evidence="2">
    <location>
        <begin position="187"/>
        <end position="279"/>
    </location>
</feature>
<dbReference type="KEGG" id="oho:Oweho_1934"/>
<dbReference type="EMBL" id="CP003156">
    <property type="protein sequence ID" value="AEV32913.1"/>
    <property type="molecule type" value="Genomic_DNA"/>
</dbReference>
<dbReference type="InterPro" id="IPR013783">
    <property type="entry name" value="Ig-like_fold"/>
</dbReference>
<reference evidence="3 4" key="1">
    <citation type="journal article" date="2012" name="Stand. Genomic Sci.">
        <title>Genome sequence of the orange-pigmented seawater bacterium Owenweeksia hongkongensis type strain (UST20020801(T)).</title>
        <authorList>
            <person name="Riedel T."/>
            <person name="Held B."/>
            <person name="Nolan M."/>
            <person name="Lucas S."/>
            <person name="Lapidus A."/>
            <person name="Tice H."/>
            <person name="Del Rio T.G."/>
            <person name="Cheng J.F."/>
            <person name="Han C."/>
            <person name="Tapia R."/>
            <person name="Goodwin L.A."/>
            <person name="Pitluck S."/>
            <person name="Liolios K."/>
            <person name="Mavromatis K."/>
            <person name="Pagani I."/>
            <person name="Ivanova N."/>
            <person name="Mikhailova N."/>
            <person name="Pati A."/>
            <person name="Chen A."/>
            <person name="Palaniappan K."/>
            <person name="Rohde M."/>
            <person name="Tindall B.J."/>
            <person name="Detter J.C."/>
            <person name="Goker M."/>
            <person name="Woyke T."/>
            <person name="Bristow J."/>
            <person name="Eisen J.A."/>
            <person name="Markowitz V."/>
            <person name="Hugenholtz P."/>
            <person name="Klenk H.P."/>
            <person name="Kyrpides N.C."/>
        </authorList>
    </citation>
    <scope>NUCLEOTIDE SEQUENCE</scope>
    <source>
        <strain evidence="4">DSM 17368 / JCM 12287 / NRRL B-23963</strain>
    </source>
</reference>
<dbReference type="eggNOG" id="COG3637">
    <property type="taxonomic scope" value="Bacteria"/>
</dbReference>
<dbReference type="SUPFAM" id="SSF49785">
    <property type="entry name" value="Galactose-binding domain-like"/>
    <property type="match status" value="1"/>
</dbReference>
<evidence type="ECO:0000313" key="4">
    <source>
        <dbReference type="Proteomes" id="UP000005631"/>
    </source>
</evidence>
<keyword evidence="1" id="KW-0732">Signal</keyword>
<dbReference type="Pfam" id="PF05345">
    <property type="entry name" value="He_PIG"/>
    <property type="match status" value="1"/>
</dbReference>
<dbReference type="SUPFAM" id="SSF49313">
    <property type="entry name" value="Cadherin-like"/>
    <property type="match status" value="1"/>
</dbReference>
<dbReference type="InterPro" id="IPR056844">
    <property type="entry name" value="SibA-E_N"/>
</dbReference>
<gene>
    <name evidence="3" type="ordered locus">Oweho_1934</name>
</gene>
<keyword evidence="4" id="KW-1185">Reference proteome</keyword>
<dbReference type="InterPro" id="IPR002126">
    <property type="entry name" value="Cadherin-like_dom"/>
</dbReference>
<dbReference type="Pfam" id="PF24907">
    <property type="entry name" value="SIBA-E_N"/>
    <property type="match status" value="1"/>
</dbReference>
<dbReference type="GO" id="GO:0016020">
    <property type="term" value="C:membrane"/>
    <property type="evidence" value="ECO:0007669"/>
    <property type="project" value="InterPro"/>
</dbReference>